<keyword evidence="3" id="KW-1185">Reference proteome</keyword>
<dbReference type="AlphaFoldDB" id="A0A1H1TRZ1"/>
<sequence length="132" mass="13682">MSMSRATAPLTSAAPIAAPRPRLQLVRTPDQARSRGPFIVLCMSILGGALLCGLLLSTTMVSGSFEMRTLQRELGAVAQDTQDLQMDVDSASASLHERATALGMVPAEDPVMVTLSGSAPAAQDVEGASESP</sequence>
<evidence type="ECO:0000313" key="2">
    <source>
        <dbReference type="EMBL" id="SDS62706.1"/>
    </source>
</evidence>
<keyword evidence="1" id="KW-0472">Membrane</keyword>
<dbReference type="EMBL" id="LT629776">
    <property type="protein sequence ID" value="SDS62706.1"/>
    <property type="molecule type" value="Genomic_DNA"/>
</dbReference>
<dbReference type="STRING" id="545619.SAMN04489860_1977"/>
<keyword evidence="1" id="KW-1133">Transmembrane helix</keyword>
<organism evidence="2 3">
    <name type="scientific">Paraoerskovia marina</name>
    <dbReference type="NCBI Taxonomy" id="545619"/>
    <lineage>
        <taxon>Bacteria</taxon>
        <taxon>Bacillati</taxon>
        <taxon>Actinomycetota</taxon>
        <taxon>Actinomycetes</taxon>
        <taxon>Micrococcales</taxon>
        <taxon>Cellulomonadaceae</taxon>
        <taxon>Paraoerskovia</taxon>
    </lineage>
</organism>
<keyword evidence="1" id="KW-0812">Transmembrane</keyword>
<gene>
    <name evidence="2" type="ORF">SAMN04489860_1977</name>
</gene>
<dbReference type="Proteomes" id="UP000185663">
    <property type="component" value="Chromosome I"/>
</dbReference>
<evidence type="ECO:0000256" key="1">
    <source>
        <dbReference type="SAM" id="Phobius"/>
    </source>
</evidence>
<proteinExistence type="predicted"/>
<evidence type="ECO:0008006" key="4">
    <source>
        <dbReference type="Google" id="ProtNLM"/>
    </source>
</evidence>
<evidence type="ECO:0000313" key="3">
    <source>
        <dbReference type="Proteomes" id="UP000185663"/>
    </source>
</evidence>
<protein>
    <recommendedName>
        <fullName evidence="4">Cell division protein FtsL</fullName>
    </recommendedName>
</protein>
<dbReference type="eggNOG" id="COG2919">
    <property type="taxonomic scope" value="Bacteria"/>
</dbReference>
<name>A0A1H1TRZ1_9CELL</name>
<reference evidence="2 3" key="1">
    <citation type="submission" date="2016-10" db="EMBL/GenBank/DDBJ databases">
        <authorList>
            <person name="de Groot N.N."/>
        </authorList>
    </citation>
    <scope>NUCLEOTIDE SEQUENCE [LARGE SCALE GENOMIC DNA]</scope>
    <source>
        <strain evidence="2 3">DSM 22126</strain>
    </source>
</reference>
<feature type="transmembrane region" description="Helical" evidence="1">
    <location>
        <begin position="38"/>
        <end position="62"/>
    </location>
</feature>
<accession>A0A1H1TRZ1</accession>